<feature type="domain" description="CBS" evidence="3">
    <location>
        <begin position="78"/>
        <end position="137"/>
    </location>
</feature>
<feature type="domain" description="CBS" evidence="3">
    <location>
        <begin position="147"/>
        <end position="205"/>
    </location>
</feature>
<keyword evidence="5" id="KW-1185">Reference proteome</keyword>
<dbReference type="PANTHER" id="PTHR43080">
    <property type="entry name" value="CBS DOMAIN-CONTAINING PROTEIN CBSX3, MITOCHONDRIAL"/>
    <property type="match status" value="1"/>
</dbReference>
<dbReference type="KEGG" id="adz:ADFLV_0768"/>
<dbReference type="RefSeq" id="WP_014473471.1">
    <property type="nucleotide sequence ID" value="NZ_CP053835.1"/>
</dbReference>
<dbReference type="InterPro" id="IPR051257">
    <property type="entry name" value="Diverse_CBS-Domain"/>
</dbReference>
<organism evidence="4 5">
    <name type="scientific">Arcobacter defluvii</name>
    <dbReference type="NCBI Taxonomy" id="873191"/>
    <lineage>
        <taxon>Bacteria</taxon>
        <taxon>Pseudomonadati</taxon>
        <taxon>Campylobacterota</taxon>
        <taxon>Epsilonproteobacteria</taxon>
        <taxon>Campylobacterales</taxon>
        <taxon>Arcobacteraceae</taxon>
        <taxon>Arcobacter</taxon>
    </lineage>
</organism>
<dbReference type="InterPro" id="IPR000644">
    <property type="entry name" value="CBS_dom"/>
</dbReference>
<accession>A0AAE7BCW6</accession>
<dbReference type="PANTHER" id="PTHR43080:SF2">
    <property type="entry name" value="CBS DOMAIN-CONTAINING PROTEIN"/>
    <property type="match status" value="1"/>
</dbReference>
<sequence length="207" mass="23863">MFAIYNNGRVGFRSTVDNLYNLKNVDELDKTRFKPDEGLIQSFSNEEKEEQKKEFLNSYKKMANIDTLEPVYYIKDIMTRDVFSLDNKATIEDAYNFLKDNKITQAPIIDFGKKIIGMINKKIILNLLMEDIENIKSILNKKIEDIYLPEVITSEPLSEVRTVVKVMLDFKLEAIPIVDEDGILLGIVSQTNILKAVAHLPKLQLWS</sequence>
<evidence type="ECO:0000313" key="4">
    <source>
        <dbReference type="EMBL" id="QKF76813.1"/>
    </source>
</evidence>
<gene>
    <name evidence="4" type="ORF">ADFLV_0768</name>
</gene>
<reference evidence="4 5" key="1">
    <citation type="submission" date="2020-05" db="EMBL/GenBank/DDBJ databases">
        <title>Complete genome sequencing of Campylobacter and Arcobacter type strains.</title>
        <authorList>
            <person name="Miller W.G."/>
            <person name="Yee E."/>
        </authorList>
    </citation>
    <scope>NUCLEOTIDE SEQUENCE [LARGE SCALE GENOMIC DNA]</scope>
    <source>
        <strain evidence="4 5">LMG 25694</strain>
    </source>
</reference>
<dbReference type="EMBL" id="CP053835">
    <property type="protein sequence ID" value="QKF76813.1"/>
    <property type="molecule type" value="Genomic_DNA"/>
</dbReference>
<dbReference type="AlphaFoldDB" id="A0AAE7BCW6"/>
<dbReference type="SMART" id="SM00116">
    <property type="entry name" value="CBS"/>
    <property type="match status" value="2"/>
</dbReference>
<dbReference type="PROSITE" id="PS51371">
    <property type="entry name" value="CBS"/>
    <property type="match status" value="2"/>
</dbReference>
<dbReference type="InterPro" id="IPR046342">
    <property type="entry name" value="CBS_dom_sf"/>
</dbReference>
<keyword evidence="1 2" id="KW-0129">CBS domain</keyword>
<name>A0AAE7BCW6_9BACT</name>
<dbReference type="Proteomes" id="UP000503313">
    <property type="component" value="Chromosome"/>
</dbReference>
<evidence type="ECO:0000256" key="1">
    <source>
        <dbReference type="ARBA" id="ARBA00023122"/>
    </source>
</evidence>
<dbReference type="Pfam" id="PF00571">
    <property type="entry name" value="CBS"/>
    <property type="match status" value="2"/>
</dbReference>
<evidence type="ECO:0000259" key="3">
    <source>
        <dbReference type="PROSITE" id="PS51371"/>
    </source>
</evidence>
<protein>
    <submittedName>
        <fullName evidence="4">CBS domain-containing protein</fullName>
    </submittedName>
</protein>
<dbReference type="Gene3D" id="3.10.580.10">
    <property type="entry name" value="CBS-domain"/>
    <property type="match status" value="2"/>
</dbReference>
<dbReference type="SUPFAM" id="SSF54631">
    <property type="entry name" value="CBS-domain pair"/>
    <property type="match status" value="1"/>
</dbReference>
<evidence type="ECO:0000313" key="5">
    <source>
        <dbReference type="Proteomes" id="UP000503313"/>
    </source>
</evidence>
<proteinExistence type="predicted"/>
<evidence type="ECO:0000256" key="2">
    <source>
        <dbReference type="PROSITE-ProRule" id="PRU00703"/>
    </source>
</evidence>